<protein>
    <recommendedName>
        <fullName evidence="3">3'-5' exonuclease domain-containing protein</fullName>
    </recommendedName>
</protein>
<evidence type="ECO:0000259" key="3">
    <source>
        <dbReference type="Pfam" id="PF01612"/>
    </source>
</evidence>
<evidence type="ECO:0000313" key="5">
    <source>
        <dbReference type="Proteomes" id="UP000280104"/>
    </source>
</evidence>
<dbReference type="Gramene" id="TraesJUL2D03G01113600.1">
    <property type="protein sequence ID" value="TraesJUL2D03G01113600.1.CDS1"/>
    <property type="gene ID" value="TraesJUL2D03G01113600"/>
</dbReference>
<dbReference type="Gramene" id="TraesMAC2D03G01106020.1">
    <property type="protein sequence ID" value="TraesMAC2D03G01106020.1.CDS1"/>
    <property type="gene ID" value="TraesMAC2D03G01106020"/>
</dbReference>
<dbReference type="PANTHER" id="PTHR13620:SF75">
    <property type="entry name" value="UBIQUITIN-LIKE DOMAIN-CONTAINING PROTEIN"/>
    <property type="match status" value="1"/>
</dbReference>
<evidence type="ECO:0000256" key="2">
    <source>
        <dbReference type="ARBA" id="ARBA00022801"/>
    </source>
</evidence>
<dbReference type="Gramene" id="TraesSYM2D03G01121560.1">
    <property type="protein sequence ID" value="TraesSYM2D03G01121560.1.CDS1"/>
    <property type="gene ID" value="TraesSYM2D03G01121560"/>
</dbReference>
<gene>
    <name evidence="4" type="ORF">CAMPLR22A2D_LOCUS771</name>
</gene>
<dbReference type="Gene3D" id="3.30.420.10">
    <property type="entry name" value="Ribonuclease H-like superfamily/Ribonuclease H"/>
    <property type="match status" value="1"/>
</dbReference>
<dbReference type="PANTHER" id="PTHR13620">
    <property type="entry name" value="3-5 EXONUCLEASE"/>
    <property type="match status" value="1"/>
</dbReference>
<keyword evidence="1" id="KW-0540">Nuclease</keyword>
<reference evidence="4 5" key="1">
    <citation type="submission" date="2018-05" db="EMBL/GenBank/DDBJ databases">
        <authorList>
            <person name="Thind KAUR A."/>
        </authorList>
    </citation>
    <scope>NUCLEOTIDE SEQUENCE [LARGE SCALE GENOMIC DNA]</scope>
</reference>
<proteinExistence type="predicted"/>
<dbReference type="SUPFAM" id="SSF53098">
    <property type="entry name" value="Ribonuclease H-like"/>
    <property type="match status" value="1"/>
</dbReference>
<dbReference type="GO" id="GO:0003676">
    <property type="term" value="F:nucleic acid binding"/>
    <property type="evidence" value="ECO:0007669"/>
    <property type="project" value="InterPro"/>
</dbReference>
<feature type="domain" description="3'-5' exonuclease" evidence="3">
    <location>
        <begin position="38"/>
        <end position="200"/>
    </location>
</feature>
<accession>A0A7H4LC39</accession>
<dbReference type="InterPro" id="IPR036397">
    <property type="entry name" value="RNaseH_sf"/>
</dbReference>
<dbReference type="Gramene" id="TraesLAC2D03G01059270.1">
    <property type="protein sequence ID" value="TraesLAC2D03G01059270.1.CDS1"/>
    <property type="gene ID" value="TraesLAC2D03G01059270"/>
</dbReference>
<evidence type="ECO:0000313" key="4">
    <source>
        <dbReference type="EMBL" id="SPT16177.1"/>
    </source>
</evidence>
<dbReference type="InterPro" id="IPR051132">
    <property type="entry name" value="3-5_Exonuclease_domain"/>
</dbReference>
<dbReference type="GO" id="GO:0006139">
    <property type="term" value="P:nucleobase-containing compound metabolic process"/>
    <property type="evidence" value="ECO:0007669"/>
    <property type="project" value="InterPro"/>
</dbReference>
<keyword evidence="2" id="KW-0378">Hydrolase</keyword>
<evidence type="ECO:0000256" key="1">
    <source>
        <dbReference type="ARBA" id="ARBA00022722"/>
    </source>
</evidence>
<name>A0A7H4LC39_WHEAT</name>
<dbReference type="Gramene" id="TraesSTA2D03G01096220.1">
    <property type="protein sequence ID" value="TraesSTA2D03G01096220.1.CDS1"/>
    <property type="gene ID" value="TraesSTA2D03G01096220"/>
</dbReference>
<sequence>MDDGKLTTLTEHITTHGTTVLEVVYTNDPRTVERIIKKYEEWLKEEKNKFVGLDLEYTCKSSYIQQGIGVVQLAMREHVLVYHYCRSERSQALIDFLQRKAVTFTSIDTRNDKTMLARAWIKIPDEHHVNIQRLFRIKGVGERDSMGDLAAAIIDPSYKNMKKSFPKEKHQFWEWKPLSPIHLEYVAKDGYVSYELYRRILIVKNGLRHLHQ</sequence>
<dbReference type="InterPro" id="IPR002562">
    <property type="entry name" value="3'-5'_exonuclease_dom"/>
</dbReference>
<dbReference type="AlphaFoldDB" id="A0A7H4LC39"/>
<dbReference type="GO" id="GO:0008408">
    <property type="term" value="F:3'-5' exonuclease activity"/>
    <property type="evidence" value="ECO:0007669"/>
    <property type="project" value="InterPro"/>
</dbReference>
<dbReference type="Pfam" id="PF01612">
    <property type="entry name" value="DNA_pol_A_exo1"/>
    <property type="match status" value="1"/>
</dbReference>
<dbReference type="Gramene" id="TraesARI2D03G01123880.1">
    <property type="protein sequence ID" value="TraesARI2D03G01123880.1.CDS1"/>
    <property type="gene ID" value="TraesARI2D03G01123880"/>
</dbReference>
<dbReference type="EMBL" id="LS480641">
    <property type="protein sequence ID" value="SPT16177.1"/>
    <property type="molecule type" value="Genomic_DNA"/>
</dbReference>
<organism evidence="4 5">
    <name type="scientific">Triticum aestivum</name>
    <name type="common">Wheat</name>
    <dbReference type="NCBI Taxonomy" id="4565"/>
    <lineage>
        <taxon>Eukaryota</taxon>
        <taxon>Viridiplantae</taxon>
        <taxon>Streptophyta</taxon>
        <taxon>Embryophyta</taxon>
        <taxon>Tracheophyta</taxon>
        <taxon>Spermatophyta</taxon>
        <taxon>Magnoliopsida</taxon>
        <taxon>Liliopsida</taxon>
        <taxon>Poales</taxon>
        <taxon>Poaceae</taxon>
        <taxon>BOP clade</taxon>
        <taxon>Pooideae</taxon>
        <taxon>Triticodae</taxon>
        <taxon>Triticeae</taxon>
        <taxon>Triticinae</taxon>
        <taxon>Triticum</taxon>
    </lineage>
</organism>
<dbReference type="InterPro" id="IPR012337">
    <property type="entry name" value="RNaseH-like_sf"/>
</dbReference>
<dbReference type="Proteomes" id="UP000280104">
    <property type="component" value="Chromosome II"/>
</dbReference>
<dbReference type="Gramene" id="TraesJAG2D03G01110800.1">
    <property type="protein sequence ID" value="TraesJAG2D03G01110800.1.CDS1"/>
    <property type="gene ID" value="TraesJAG2D03G01110800"/>
</dbReference>
<dbReference type="Gramene" id="TraesLDM2D03G01108760.1">
    <property type="protein sequence ID" value="TraesLDM2D03G01108760.1.CDS1"/>
    <property type="gene ID" value="TraesLDM2D03G01108760"/>
</dbReference>
<dbReference type="Gramene" id="TraesNOR2D03G01123570.1">
    <property type="protein sequence ID" value="TraesNOR2D03G01123570.1.CDS1"/>
    <property type="gene ID" value="TraesNOR2D03G01123570"/>
</dbReference>